<keyword evidence="2" id="KW-1185">Reference proteome</keyword>
<organism evidence="1 2">
    <name type="scientific">Diphasiastrum complanatum</name>
    <name type="common">Issler's clubmoss</name>
    <name type="synonym">Lycopodium complanatum</name>
    <dbReference type="NCBI Taxonomy" id="34168"/>
    <lineage>
        <taxon>Eukaryota</taxon>
        <taxon>Viridiplantae</taxon>
        <taxon>Streptophyta</taxon>
        <taxon>Embryophyta</taxon>
        <taxon>Tracheophyta</taxon>
        <taxon>Lycopodiopsida</taxon>
        <taxon>Lycopodiales</taxon>
        <taxon>Lycopodiaceae</taxon>
        <taxon>Lycopodioideae</taxon>
        <taxon>Diphasiastrum</taxon>
    </lineage>
</organism>
<evidence type="ECO:0000313" key="1">
    <source>
        <dbReference type="EMBL" id="KAJ7542691.1"/>
    </source>
</evidence>
<gene>
    <name evidence="1" type="ORF">O6H91_09G006800</name>
</gene>
<proteinExistence type="predicted"/>
<name>A0ACC2CL30_DIPCM</name>
<comment type="caution">
    <text evidence="1">The sequence shown here is derived from an EMBL/GenBank/DDBJ whole genome shotgun (WGS) entry which is preliminary data.</text>
</comment>
<sequence>MHFDRCFCMHQPVFGSDFAIADLVRAFSNMANWPQLALLLRPLPPASGDLSDFRDTDPLLEAHRGIGTASARKTFGNVIISVLGAGILGLPFAFKVSGWAVTSAAITFCGCVSYYSMMLLIKCRIRLANQEQYQISALGDFGHYTYGSIGREVVDITQMISQIGCCVSYLLFIGQNLSSIFIGRTQSCVFIFCLLPFQVFLAWVRSLAALAPFSIFADVCNVLAMAIVFKDDIDGSLRFDKVKPYTNLSGTFFGVGVALYCFEGMAMTLSLEASMKKPHKFGKVLGLAFGLIGLLYISFGFAGYLAYGEQTHDIITLNLPNEWTTVAVKISLCIALFFTFPVMMHPVYDIFERKLGMTDWYQKSVSKSPKLRELLSRSLRGLVVLIIGFVAVLVPGFGVFISLVGSTVCALLALVLPAIFHIHIFKDDLGLLEKLVDMFLIVCGIAFAIYGTYDSFVDIFGSYWQ</sequence>
<reference evidence="2" key="1">
    <citation type="journal article" date="2024" name="Proc. Natl. Acad. Sci. U.S.A.">
        <title>Extraordinary preservation of gene collinearity over three hundred million years revealed in homosporous lycophytes.</title>
        <authorList>
            <person name="Li C."/>
            <person name="Wickell D."/>
            <person name="Kuo L.Y."/>
            <person name="Chen X."/>
            <person name="Nie B."/>
            <person name="Liao X."/>
            <person name="Peng D."/>
            <person name="Ji J."/>
            <person name="Jenkins J."/>
            <person name="Williams M."/>
            <person name="Shu S."/>
            <person name="Plott C."/>
            <person name="Barry K."/>
            <person name="Rajasekar S."/>
            <person name="Grimwood J."/>
            <person name="Han X."/>
            <person name="Sun S."/>
            <person name="Hou Z."/>
            <person name="He W."/>
            <person name="Dai G."/>
            <person name="Sun C."/>
            <person name="Schmutz J."/>
            <person name="Leebens-Mack J.H."/>
            <person name="Li F.W."/>
            <person name="Wang L."/>
        </authorList>
    </citation>
    <scope>NUCLEOTIDE SEQUENCE [LARGE SCALE GENOMIC DNA]</scope>
    <source>
        <strain evidence="2">cv. PW_Plant_1</strain>
    </source>
</reference>
<protein>
    <submittedName>
        <fullName evidence="1">Uncharacterized protein</fullName>
    </submittedName>
</protein>
<evidence type="ECO:0000313" key="2">
    <source>
        <dbReference type="Proteomes" id="UP001162992"/>
    </source>
</evidence>
<dbReference type="EMBL" id="CM055100">
    <property type="protein sequence ID" value="KAJ7542691.1"/>
    <property type="molecule type" value="Genomic_DNA"/>
</dbReference>
<accession>A0ACC2CL30</accession>
<dbReference type="Proteomes" id="UP001162992">
    <property type="component" value="Chromosome 9"/>
</dbReference>